<dbReference type="InterPro" id="IPR016257">
    <property type="entry name" value="Tyr_kinase_ephrin_rcpt"/>
</dbReference>
<evidence type="ECO:0000256" key="22">
    <source>
        <dbReference type="SAM" id="Phobius"/>
    </source>
</evidence>
<dbReference type="InterPro" id="IPR017441">
    <property type="entry name" value="Protein_kinase_ATP_BS"/>
</dbReference>
<dbReference type="Pfam" id="PF00536">
    <property type="entry name" value="SAM_1"/>
    <property type="match status" value="1"/>
</dbReference>
<accession>A0A6F9DCV4</accession>
<dbReference type="GO" id="GO:0005524">
    <property type="term" value="F:ATP binding"/>
    <property type="evidence" value="ECO:0007669"/>
    <property type="project" value="UniProtKB-UniRule"/>
</dbReference>
<feature type="binding site" evidence="18 20">
    <location>
        <position position="661"/>
    </location>
    <ligand>
        <name>ATP</name>
        <dbReference type="ChEBI" id="CHEBI:30616"/>
    </ligand>
</feature>
<organism evidence="28">
    <name type="scientific">Phallusia mammillata</name>
    <dbReference type="NCBI Taxonomy" id="59560"/>
    <lineage>
        <taxon>Eukaryota</taxon>
        <taxon>Metazoa</taxon>
        <taxon>Chordata</taxon>
        <taxon>Tunicata</taxon>
        <taxon>Ascidiacea</taxon>
        <taxon>Phlebobranchia</taxon>
        <taxon>Ascidiidae</taxon>
        <taxon>Phallusia</taxon>
    </lineage>
</organism>
<evidence type="ECO:0000256" key="2">
    <source>
        <dbReference type="ARBA" id="ARBA00011902"/>
    </source>
</evidence>
<reference evidence="28" key="1">
    <citation type="submission" date="2020-04" db="EMBL/GenBank/DDBJ databases">
        <authorList>
            <person name="Neveu A P."/>
        </authorList>
    </citation>
    <scope>NUCLEOTIDE SEQUENCE</scope>
    <source>
        <tissue evidence="28">Whole embryo</tissue>
    </source>
</reference>
<dbReference type="Pfam" id="PF07699">
    <property type="entry name" value="Ephrin_rec_like"/>
    <property type="match status" value="1"/>
</dbReference>
<dbReference type="CDD" id="cd10319">
    <property type="entry name" value="EphR_LBD"/>
    <property type="match status" value="1"/>
</dbReference>
<dbReference type="SMART" id="SM00615">
    <property type="entry name" value="EPH_lbd"/>
    <property type="match status" value="1"/>
</dbReference>
<evidence type="ECO:0000256" key="17">
    <source>
        <dbReference type="PIRSR" id="PIRSR000666-1"/>
    </source>
</evidence>
<dbReference type="Gene3D" id="2.60.40.10">
    <property type="entry name" value="Immunoglobulins"/>
    <property type="match status" value="2"/>
</dbReference>
<feature type="domain" description="Protein kinase" evidence="24">
    <location>
        <begin position="630"/>
        <end position="890"/>
    </location>
</feature>
<dbReference type="CDD" id="cd00063">
    <property type="entry name" value="FN3"/>
    <property type="match status" value="2"/>
</dbReference>
<dbReference type="Gene3D" id="2.60.40.1770">
    <property type="entry name" value="ephrin a2 ectodomain"/>
    <property type="match status" value="1"/>
</dbReference>
<dbReference type="SUPFAM" id="SSF49785">
    <property type="entry name" value="Galactose-binding domain-like"/>
    <property type="match status" value="1"/>
</dbReference>
<keyword evidence="16" id="KW-0325">Glycoprotein</keyword>
<dbReference type="InterPro" id="IPR008266">
    <property type="entry name" value="Tyr_kinase_AS"/>
</dbReference>
<dbReference type="PROSITE" id="PS00107">
    <property type="entry name" value="PROTEIN_KINASE_ATP"/>
    <property type="match status" value="1"/>
</dbReference>
<keyword evidence="13 22" id="KW-0472">Membrane</keyword>
<dbReference type="PROSITE" id="PS00109">
    <property type="entry name" value="PROTEIN_KINASE_TYR"/>
    <property type="match status" value="1"/>
</dbReference>
<dbReference type="InterPro" id="IPR011641">
    <property type="entry name" value="Tyr-kin_ephrin_A/B_rcpt-like"/>
</dbReference>
<feature type="domain" description="Fibronectin type-III" evidence="26">
    <location>
        <begin position="319"/>
        <end position="430"/>
    </location>
</feature>
<evidence type="ECO:0000256" key="4">
    <source>
        <dbReference type="ARBA" id="ARBA00022553"/>
    </source>
</evidence>
<dbReference type="Pfam" id="PF14575">
    <property type="entry name" value="EphA2_TM"/>
    <property type="match status" value="1"/>
</dbReference>
<feature type="domain" description="Eph LBD" evidence="27">
    <location>
        <begin position="23"/>
        <end position="196"/>
    </location>
</feature>
<keyword evidence="6 22" id="KW-0812">Transmembrane</keyword>
<evidence type="ECO:0000313" key="28">
    <source>
        <dbReference type="EMBL" id="CAB3242880.1"/>
    </source>
</evidence>
<dbReference type="Gene3D" id="1.10.510.10">
    <property type="entry name" value="Transferase(Phosphotransferase) domain 1"/>
    <property type="match status" value="1"/>
</dbReference>
<feature type="disulfide bond" evidence="19">
    <location>
        <begin position="66"/>
        <end position="178"/>
    </location>
</feature>
<dbReference type="Gene3D" id="1.10.150.50">
    <property type="entry name" value="Transcription Factor, Ets-1"/>
    <property type="match status" value="1"/>
</dbReference>
<keyword evidence="5" id="KW-0808">Transferase</keyword>
<keyword evidence="11 18" id="KW-0067">ATP-binding</keyword>
<evidence type="ECO:0000256" key="20">
    <source>
        <dbReference type="PROSITE-ProRule" id="PRU10141"/>
    </source>
</evidence>
<dbReference type="SMART" id="SM01411">
    <property type="entry name" value="Ephrin_rec_like"/>
    <property type="match status" value="1"/>
</dbReference>
<dbReference type="Pfam" id="PF25599">
    <property type="entry name" value="Ephrin_CRD"/>
    <property type="match status" value="1"/>
</dbReference>
<evidence type="ECO:0000256" key="5">
    <source>
        <dbReference type="ARBA" id="ARBA00022679"/>
    </source>
</evidence>
<dbReference type="Pfam" id="PF07714">
    <property type="entry name" value="PK_Tyr_Ser-Thr"/>
    <property type="match status" value="1"/>
</dbReference>
<dbReference type="FunFam" id="2.60.40.10:FF:000059">
    <property type="entry name" value="Ephrin type-A receptor 6"/>
    <property type="match status" value="1"/>
</dbReference>
<dbReference type="InterPro" id="IPR013761">
    <property type="entry name" value="SAM/pointed_sf"/>
</dbReference>
<dbReference type="GO" id="GO:0007411">
    <property type="term" value="P:axon guidance"/>
    <property type="evidence" value="ECO:0007669"/>
    <property type="project" value="TreeGrafter"/>
</dbReference>
<dbReference type="Gene3D" id="2.10.50.10">
    <property type="entry name" value="Tumor Necrosis Factor Receptor, subunit A, domain 2"/>
    <property type="match status" value="1"/>
</dbReference>
<dbReference type="PROSITE" id="PS51550">
    <property type="entry name" value="EPH_LBD"/>
    <property type="match status" value="1"/>
</dbReference>
<evidence type="ECO:0000256" key="13">
    <source>
        <dbReference type="ARBA" id="ARBA00023136"/>
    </source>
</evidence>
<feature type="binding site" evidence="18">
    <location>
        <begin position="636"/>
        <end position="644"/>
    </location>
    <ligand>
        <name>ATP</name>
        <dbReference type="ChEBI" id="CHEBI:30616"/>
    </ligand>
</feature>
<evidence type="ECO:0000256" key="7">
    <source>
        <dbReference type="ARBA" id="ARBA00022729"/>
    </source>
</evidence>
<sequence length="1041" mass="115094">MYLFYLLLLWSLNLLASQVHADTHVLYNTKTATSDLLWTLNPDQDGWEELSGLDVDKSTIRYHQVCNTEEHGNNWARSPFIDAKSAKRIYIDIEFSVMKCPKCRETFTLFYYPSSSNVASSTFPPWRENPYIKIDTVAAGERFESADAGPNGINKKTLVIGPLKRRGLYIAAQDQGACMSIMSVKLYYNFCPETTHNLAYFPKTVAGGEVASLVSVDGKCVSNAVYKNNEVPKYRCNSNGDWTVPTGACQCRAGYEPSSDSTACQACPVGYYKSAAGNHPCSPCPNSSLSNAPRSTFCVCKHGYFRAPSDSLDQPCFQPPSKPQNVTYVVDKCSVSLRWSEPASSGKRDDLYYSVTCQQCKSQKRDCVPCPDTVDYTPARPKHLTQTSLAIADLDPFSYYVITVTSLNGVTSESSTAPAYQSIEFATSEAVPSVVNNLVLVASGKTSLTIQWAPPTKPNGLILDYEVQAAPVEKSGEISAPIKKQIASHNVTIEGLASGETYVVKIRARTSAGFGQFSQPLSYTTLEEAGTGETIVSEGSSTILIIIIVAAVALIAIAAVLCIMRRRKLRLLKEADIRARSKLPDNEQLIVRDEFSSSMGGRNARKTYVDYRDPHKGVKEIAREIEVSKIKIDRVIGRGEFGEVCKGKLVEGRTSVPVAVKRLKHGASLIDQTNFLREACTMAQFEDSNIVQLQGVVTKSVPAMILTEFMDNGSLDKFLQRMRGELSMVQLLQMLKGIASGMRYLSSMKYVHRDLAARNILVNSDLGCKVSDFGLSRTLENDPHATYTTQGGKIALRWTAPECIRYRQFTSLSDVWSFGIVMWEVMSYGEKPYWDMSNDDVTEVIEDGYRLPAPSGCPQALHNLMLQCWSYEPRRRPSFNEILAQLDDFIRQPSLLNDDMSATDQSAPLLNPDSPTSLQEVTTLEEWLDMVKLGRYRQSFYAHGIVDLETLAHLSSSDLERFGISSSTHLNRLQGGLDTLRRHLSTGSAAEGGMAPHLSNTMRPSSDVTTNPSARQSFTLPPQRQSPQREPGSRDVSVAIV</sequence>
<evidence type="ECO:0000256" key="9">
    <source>
        <dbReference type="ARBA" id="ARBA00022741"/>
    </source>
</evidence>
<dbReference type="Pfam" id="PF01404">
    <property type="entry name" value="Ephrin_lbd"/>
    <property type="match status" value="1"/>
</dbReference>
<evidence type="ECO:0000256" key="16">
    <source>
        <dbReference type="ARBA" id="ARBA00023180"/>
    </source>
</evidence>
<dbReference type="SUPFAM" id="SSF56112">
    <property type="entry name" value="Protein kinase-like (PK-like)"/>
    <property type="match status" value="1"/>
</dbReference>
<evidence type="ECO:0000256" key="23">
    <source>
        <dbReference type="SAM" id="SignalP"/>
    </source>
</evidence>
<name>A0A6F9DCV4_9ASCI</name>
<dbReference type="InterPro" id="IPR036116">
    <property type="entry name" value="FN3_sf"/>
</dbReference>
<dbReference type="PRINTS" id="PR00014">
    <property type="entry name" value="FNTYPEIII"/>
</dbReference>
<evidence type="ECO:0000259" key="24">
    <source>
        <dbReference type="PROSITE" id="PS50011"/>
    </source>
</evidence>
<keyword evidence="15 28" id="KW-0675">Receptor</keyword>
<dbReference type="PROSITE" id="PS50105">
    <property type="entry name" value="SAM_DOMAIN"/>
    <property type="match status" value="1"/>
</dbReference>
<dbReference type="InterPro" id="IPR008979">
    <property type="entry name" value="Galactose-bd-like_sf"/>
</dbReference>
<keyword evidence="14" id="KW-0829">Tyrosine-protein kinase</keyword>
<dbReference type="InterPro" id="IPR000719">
    <property type="entry name" value="Prot_kinase_dom"/>
</dbReference>
<keyword evidence="12 22" id="KW-1133">Transmembrane helix</keyword>
<gene>
    <name evidence="28" type="primary">Eph.c-001</name>
</gene>
<feature type="disulfide bond" evidence="19">
    <location>
        <begin position="100"/>
        <end position="103"/>
    </location>
</feature>
<feature type="domain" description="SAM" evidence="25">
    <location>
        <begin position="919"/>
        <end position="983"/>
    </location>
</feature>
<dbReference type="EC" id="2.7.10.1" evidence="2"/>
<feature type="region of interest" description="Disordered" evidence="21">
    <location>
        <begin position="988"/>
        <end position="1041"/>
    </location>
</feature>
<dbReference type="InterPro" id="IPR001090">
    <property type="entry name" value="Ephrin_rcpt_lig-bd_dom"/>
</dbReference>
<dbReference type="SUPFAM" id="SSF49265">
    <property type="entry name" value="Fibronectin type III"/>
    <property type="match status" value="1"/>
</dbReference>
<keyword evidence="3" id="KW-1003">Cell membrane</keyword>
<evidence type="ECO:0000259" key="27">
    <source>
        <dbReference type="PROSITE" id="PS51550"/>
    </source>
</evidence>
<evidence type="ECO:0000256" key="8">
    <source>
        <dbReference type="ARBA" id="ARBA00022737"/>
    </source>
</evidence>
<evidence type="ECO:0000259" key="25">
    <source>
        <dbReference type="PROSITE" id="PS50105"/>
    </source>
</evidence>
<dbReference type="InterPro" id="IPR020635">
    <property type="entry name" value="Tyr_kinase_cat_dom"/>
</dbReference>
<evidence type="ECO:0000256" key="14">
    <source>
        <dbReference type="ARBA" id="ARBA00023137"/>
    </source>
</evidence>
<dbReference type="FunFam" id="2.10.50.10:FF:000001">
    <property type="entry name" value="Ephrin type-A receptor 5"/>
    <property type="match status" value="1"/>
</dbReference>
<dbReference type="PIRSF" id="PIRSF000666">
    <property type="entry name" value="TyrPK_ephrin_receptor"/>
    <property type="match status" value="1"/>
</dbReference>
<evidence type="ECO:0000256" key="6">
    <source>
        <dbReference type="ARBA" id="ARBA00022692"/>
    </source>
</evidence>
<feature type="compositionally biased region" description="Polar residues" evidence="21">
    <location>
        <begin position="998"/>
        <end position="1028"/>
    </location>
</feature>
<dbReference type="SMART" id="SM00219">
    <property type="entry name" value="TyrKc"/>
    <property type="match status" value="1"/>
</dbReference>
<evidence type="ECO:0000256" key="11">
    <source>
        <dbReference type="ARBA" id="ARBA00022840"/>
    </source>
</evidence>
<dbReference type="Gene3D" id="2.60.120.260">
    <property type="entry name" value="Galactose-binding domain-like"/>
    <property type="match status" value="1"/>
</dbReference>
<dbReference type="SMART" id="SM00454">
    <property type="entry name" value="SAM"/>
    <property type="match status" value="1"/>
</dbReference>
<comment type="subcellular location">
    <subcellularLocation>
        <location evidence="1">Cell membrane</location>
        <topology evidence="1">Single-pass type I membrane protein</topology>
    </subcellularLocation>
</comment>
<evidence type="ECO:0000256" key="12">
    <source>
        <dbReference type="ARBA" id="ARBA00022989"/>
    </source>
</evidence>
<evidence type="ECO:0000259" key="26">
    <source>
        <dbReference type="PROSITE" id="PS50853"/>
    </source>
</evidence>
<keyword evidence="8" id="KW-0677">Repeat</keyword>
<dbReference type="PROSITE" id="PS50853">
    <property type="entry name" value="FN3"/>
    <property type="match status" value="2"/>
</dbReference>
<dbReference type="InterPro" id="IPR001245">
    <property type="entry name" value="Ser-Thr/Tyr_kinase_cat_dom"/>
</dbReference>
<proteinExistence type="evidence at transcript level"/>
<keyword evidence="9 18" id="KW-0547">Nucleotide-binding</keyword>
<keyword evidence="10" id="KW-0418">Kinase</keyword>
<dbReference type="GO" id="GO:0005886">
    <property type="term" value="C:plasma membrane"/>
    <property type="evidence" value="ECO:0007669"/>
    <property type="project" value="UniProtKB-SubCell"/>
</dbReference>
<dbReference type="EMBL" id="LR784893">
    <property type="protein sequence ID" value="CAB3242880.1"/>
    <property type="molecule type" value="mRNA"/>
</dbReference>
<dbReference type="SUPFAM" id="SSF47769">
    <property type="entry name" value="SAM/Pointed domain"/>
    <property type="match status" value="1"/>
</dbReference>
<feature type="transmembrane region" description="Helical" evidence="22">
    <location>
        <begin position="543"/>
        <end position="564"/>
    </location>
</feature>
<dbReference type="Gene3D" id="3.30.200.20">
    <property type="entry name" value="Phosphorylase Kinase, domain 1"/>
    <property type="match status" value="1"/>
</dbReference>
<dbReference type="InterPro" id="IPR001660">
    <property type="entry name" value="SAM"/>
</dbReference>
<dbReference type="SMART" id="SM00060">
    <property type="entry name" value="FN3"/>
    <property type="match status" value="2"/>
</dbReference>
<evidence type="ECO:0000256" key="18">
    <source>
        <dbReference type="PIRSR" id="PIRSR000666-2"/>
    </source>
</evidence>
<dbReference type="GO" id="GO:0005005">
    <property type="term" value="F:transmembrane-ephrin receptor activity"/>
    <property type="evidence" value="ECO:0007669"/>
    <property type="project" value="TreeGrafter"/>
</dbReference>
<feature type="chain" id="PRO_5026291124" description="receptor protein-tyrosine kinase" evidence="23">
    <location>
        <begin position="22"/>
        <end position="1041"/>
    </location>
</feature>
<dbReference type="InterPro" id="IPR013783">
    <property type="entry name" value="Ig-like_fold"/>
</dbReference>
<dbReference type="InterPro" id="IPR003961">
    <property type="entry name" value="FN3_dom"/>
</dbReference>
<evidence type="ECO:0000256" key="15">
    <source>
        <dbReference type="ARBA" id="ARBA00023170"/>
    </source>
</evidence>
<dbReference type="PANTHER" id="PTHR46877">
    <property type="entry name" value="EPH RECEPTOR A5"/>
    <property type="match status" value="1"/>
</dbReference>
<dbReference type="AlphaFoldDB" id="A0A6F9DCV4"/>
<protein>
    <recommendedName>
        <fullName evidence="2">receptor protein-tyrosine kinase</fullName>
        <ecNumber evidence="2">2.7.10.1</ecNumber>
    </recommendedName>
</protein>
<feature type="active site" description="Proton acceptor" evidence="17">
    <location>
        <position position="754"/>
    </location>
</feature>
<evidence type="ECO:0000256" key="3">
    <source>
        <dbReference type="ARBA" id="ARBA00022475"/>
    </source>
</evidence>
<keyword evidence="4" id="KW-0597">Phosphoprotein</keyword>
<evidence type="ECO:0000256" key="10">
    <source>
        <dbReference type="ARBA" id="ARBA00022777"/>
    </source>
</evidence>
<dbReference type="GO" id="GO:0030425">
    <property type="term" value="C:dendrite"/>
    <property type="evidence" value="ECO:0007669"/>
    <property type="project" value="TreeGrafter"/>
</dbReference>
<feature type="domain" description="Fibronectin type-III" evidence="26">
    <location>
        <begin position="431"/>
        <end position="528"/>
    </location>
</feature>
<dbReference type="PRINTS" id="PR00109">
    <property type="entry name" value="TYRKINASE"/>
</dbReference>
<keyword evidence="19" id="KW-1015">Disulfide bond</keyword>
<dbReference type="PROSITE" id="PS50011">
    <property type="entry name" value="PROTEIN_KINASE_DOM"/>
    <property type="match status" value="1"/>
</dbReference>
<evidence type="ECO:0000256" key="1">
    <source>
        <dbReference type="ARBA" id="ARBA00004251"/>
    </source>
</evidence>
<dbReference type="InterPro" id="IPR050449">
    <property type="entry name" value="Ephrin_rcpt_TKs"/>
</dbReference>
<feature type="signal peptide" evidence="23">
    <location>
        <begin position="1"/>
        <end position="21"/>
    </location>
</feature>
<dbReference type="Pfam" id="PF00041">
    <property type="entry name" value="fn3"/>
    <property type="match status" value="2"/>
</dbReference>
<dbReference type="FunFam" id="1.10.510.10:FF:000268">
    <property type="entry name" value="Receptor protein-tyrosine kinase"/>
    <property type="match status" value="1"/>
</dbReference>
<evidence type="ECO:0000256" key="21">
    <source>
        <dbReference type="SAM" id="MobiDB-lite"/>
    </source>
</evidence>
<evidence type="ECO:0000256" key="19">
    <source>
        <dbReference type="PIRSR" id="PIRSR000666-3"/>
    </source>
</evidence>
<dbReference type="InterPro" id="IPR011009">
    <property type="entry name" value="Kinase-like_dom_sf"/>
</dbReference>
<dbReference type="PANTHER" id="PTHR46877:SF14">
    <property type="entry name" value="RECEPTOR PROTEIN-TYROSINE KINASE"/>
    <property type="match status" value="1"/>
</dbReference>
<dbReference type="InterPro" id="IPR027936">
    <property type="entry name" value="Eph_TM"/>
</dbReference>
<keyword evidence="7 23" id="KW-0732">Signal</keyword>